<keyword evidence="4" id="KW-0408">Iron</keyword>
<dbReference type="CDD" id="cd03469">
    <property type="entry name" value="Rieske_RO_Alpha_N"/>
    <property type="match status" value="1"/>
</dbReference>
<protein>
    <submittedName>
        <fullName evidence="7">Aromatic ring-hydroxylating dioxygenase subunit alpha</fullName>
    </submittedName>
</protein>
<dbReference type="InterPro" id="IPR036922">
    <property type="entry name" value="Rieske_2Fe-2S_sf"/>
</dbReference>
<evidence type="ECO:0000313" key="7">
    <source>
        <dbReference type="EMBL" id="HHL42077.1"/>
    </source>
</evidence>
<dbReference type="GO" id="GO:0051213">
    <property type="term" value="F:dioxygenase activity"/>
    <property type="evidence" value="ECO:0007669"/>
    <property type="project" value="UniProtKB-KW"/>
</dbReference>
<evidence type="ECO:0000256" key="1">
    <source>
        <dbReference type="ARBA" id="ARBA00022714"/>
    </source>
</evidence>
<dbReference type="Proteomes" id="UP000885830">
    <property type="component" value="Unassembled WGS sequence"/>
</dbReference>
<organism evidence="7">
    <name type="scientific">Hellea balneolensis</name>
    <dbReference type="NCBI Taxonomy" id="287478"/>
    <lineage>
        <taxon>Bacteria</taxon>
        <taxon>Pseudomonadati</taxon>
        <taxon>Pseudomonadota</taxon>
        <taxon>Alphaproteobacteria</taxon>
        <taxon>Maricaulales</taxon>
        <taxon>Robiginitomaculaceae</taxon>
        <taxon>Hellea</taxon>
    </lineage>
</organism>
<feature type="domain" description="Rieske" evidence="6">
    <location>
        <begin position="1"/>
        <end position="81"/>
    </location>
</feature>
<dbReference type="PROSITE" id="PS51296">
    <property type="entry name" value="RIESKE"/>
    <property type="match status" value="1"/>
</dbReference>
<dbReference type="PANTHER" id="PTHR21266:SF60">
    <property type="entry name" value="3-KETOSTEROID-9-ALPHA-MONOOXYGENASE, OXYGENASE COMPONENT"/>
    <property type="match status" value="1"/>
</dbReference>
<evidence type="ECO:0000256" key="5">
    <source>
        <dbReference type="ARBA" id="ARBA00023014"/>
    </source>
</evidence>
<keyword evidence="3" id="KW-0560">Oxidoreductase</keyword>
<keyword evidence="7" id="KW-0223">Dioxygenase</keyword>
<dbReference type="Pfam" id="PF00355">
    <property type="entry name" value="Rieske"/>
    <property type="match status" value="1"/>
</dbReference>
<dbReference type="GO" id="GO:0051537">
    <property type="term" value="F:2 iron, 2 sulfur cluster binding"/>
    <property type="evidence" value="ECO:0007669"/>
    <property type="project" value="UniProtKB-KW"/>
</dbReference>
<dbReference type="SUPFAM" id="SSF50022">
    <property type="entry name" value="ISP domain"/>
    <property type="match status" value="1"/>
</dbReference>
<reference evidence="7" key="1">
    <citation type="journal article" date="2020" name="mSystems">
        <title>Genome- and Community-Level Interaction Insights into Carbon Utilization and Element Cycling Functions of Hydrothermarchaeota in Hydrothermal Sediment.</title>
        <authorList>
            <person name="Zhou Z."/>
            <person name="Liu Y."/>
            <person name="Xu W."/>
            <person name="Pan J."/>
            <person name="Luo Z.H."/>
            <person name="Li M."/>
        </authorList>
    </citation>
    <scope>NUCLEOTIDE SEQUENCE [LARGE SCALE GENOMIC DNA]</scope>
    <source>
        <strain evidence="7">HyVt-485</strain>
    </source>
</reference>
<comment type="caution">
    <text evidence="7">The sequence shown here is derived from an EMBL/GenBank/DDBJ whole genome shotgun (WGS) entry which is preliminary data.</text>
</comment>
<keyword evidence="1" id="KW-0001">2Fe-2S</keyword>
<dbReference type="SUPFAM" id="SSF55961">
    <property type="entry name" value="Bet v1-like"/>
    <property type="match status" value="1"/>
</dbReference>
<dbReference type="GO" id="GO:0046872">
    <property type="term" value="F:metal ion binding"/>
    <property type="evidence" value="ECO:0007669"/>
    <property type="project" value="UniProtKB-KW"/>
</dbReference>
<dbReference type="InterPro" id="IPR017941">
    <property type="entry name" value="Rieske_2Fe-2S"/>
</dbReference>
<dbReference type="Gene3D" id="2.102.10.10">
    <property type="entry name" value="Rieske [2Fe-2S] iron-sulphur domain"/>
    <property type="match status" value="1"/>
</dbReference>
<dbReference type="InterPro" id="IPR044043">
    <property type="entry name" value="VanA_C_cat"/>
</dbReference>
<dbReference type="PANTHER" id="PTHR21266">
    <property type="entry name" value="IRON-SULFUR DOMAIN CONTAINING PROTEIN"/>
    <property type="match status" value="1"/>
</dbReference>
<sequence length="310" mass="35707">GRGQDGKIFALRDICPHRAAPLSAGRIVKDSVECPYHGWRFGFDDGQCLEVPSICAGQKDPAKGIKVRAYPVRECGNIVWVYIAKDPKFTEEPKINPPEFDEQDYKPRITETLKLECHVDQAVIGLMDPAHVSYLHRQWWWRSESSLHEKTKRFEPRERGFAMAPHAPSSNSYGYKLLGGKPTTEIRFQLPGIRTEHIHVGKKRLLSFTAVTPVDDKSTIITQTFFTNMKIIPTLSPIIRRAARTFLNQDGDMIKLQAECFKHNPRLMLIGDADQQARWYYMIKKEWAKSRTENREFVNPVKPIDLSWRS</sequence>
<dbReference type="Gene3D" id="3.90.380.10">
    <property type="entry name" value="Naphthalene 1,2-dioxygenase Alpha Subunit, Chain A, domain 1"/>
    <property type="match status" value="1"/>
</dbReference>
<evidence type="ECO:0000256" key="4">
    <source>
        <dbReference type="ARBA" id="ARBA00023004"/>
    </source>
</evidence>
<dbReference type="InterPro" id="IPR050584">
    <property type="entry name" value="Cholesterol_7-desaturase"/>
</dbReference>
<evidence type="ECO:0000256" key="2">
    <source>
        <dbReference type="ARBA" id="ARBA00022723"/>
    </source>
</evidence>
<gene>
    <name evidence="7" type="ORF">ENJ42_00535</name>
</gene>
<dbReference type="Pfam" id="PF19112">
    <property type="entry name" value="VanA_C"/>
    <property type="match status" value="1"/>
</dbReference>
<dbReference type="GO" id="GO:0005737">
    <property type="term" value="C:cytoplasm"/>
    <property type="evidence" value="ECO:0007669"/>
    <property type="project" value="TreeGrafter"/>
</dbReference>
<accession>A0A7C5LRG6</accession>
<evidence type="ECO:0000259" key="6">
    <source>
        <dbReference type="PROSITE" id="PS51296"/>
    </source>
</evidence>
<dbReference type="EMBL" id="DRMJ01000024">
    <property type="protein sequence ID" value="HHL42077.1"/>
    <property type="molecule type" value="Genomic_DNA"/>
</dbReference>
<feature type="non-terminal residue" evidence="7">
    <location>
        <position position="1"/>
    </location>
</feature>
<proteinExistence type="predicted"/>
<keyword evidence="2" id="KW-0479">Metal-binding</keyword>
<name>A0A7C5LRG6_9PROT</name>
<keyword evidence="5" id="KW-0411">Iron-sulfur</keyword>
<evidence type="ECO:0000256" key="3">
    <source>
        <dbReference type="ARBA" id="ARBA00023002"/>
    </source>
</evidence>
<dbReference type="AlphaFoldDB" id="A0A7C5LRG6"/>